<dbReference type="HAMAP" id="MF_00042">
    <property type="entry name" value="RNase_H"/>
    <property type="match status" value="1"/>
</dbReference>
<dbReference type="PROSITE" id="PS50879">
    <property type="entry name" value="RNASE_H_1"/>
    <property type="match status" value="1"/>
</dbReference>
<comment type="catalytic activity">
    <reaction evidence="1 10">
        <text>Endonucleolytic cleavage to 5'-phosphomonoester.</text>
        <dbReference type="EC" id="3.1.26.4"/>
    </reaction>
</comment>
<dbReference type="OrthoDB" id="7845843at2"/>
<dbReference type="GO" id="GO:0004523">
    <property type="term" value="F:RNA-DNA hybrid ribonuclease activity"/>
    <property type="evidence" value="ECO:0007669"/>
    <property type="project" value="UniProtKB-UniRule"/>
</dbReference>
<dbReference type="GO" id="GO:0003676">
    <property type="term" value="F:nucleic acid binding"/>
    <property type="evidence" value="ECO:0007669"/>
    <property type="project" value="InterPro"/>
</dbReference>
<protein>
    <recommendedName>
        <fullName evidence="4 10">Ribonuclease H</fullName>
        <shortName evidence="10">RNase H</shortName>
        <ecNumber evidence="4 10">3.1.26.4</ecNumber>
    </recommendedName>
</protein>
<dbReference type="EC" id="3.1.26.4" evidence="4 10"/>
<accession>A0A2V3TWZ0</accession>
<evidence type="ECO:0000256" key="6">
    <source>
        <dbReference type="ARBA" id="ARBA00022723"/>
    </source>
</evidence>
<dbReference type="Proteomes" id="UP000248021">
    <property type="component" value="Unassembled WGS sequence"/>
</dbReference>
<evidence type="ECO:0000256" key="3">
    <source>
        <dbReference type="ARBA" id="ARBA00011245"/>
    </source>
</evidence>
<evidence type="ECO:0000256" key="2">
    <source>
        <dbReference type="ARBA" id="ARBA00005300"/>
    </source>
</evidence>
<dbReference type="InterPro" id="IPR036397">
    <property type="entry name" value="RNaseH_sf"/>
</dbReference>
<feature type="binding site" evidence="10">
    <location>
        <position position="14"/>
    </location>
    <ligand>
        <name>Mg(2+)</name>
        <dbReference type="ChEBI" id="CHEBI:18420"/>
        <label>1</label>
    </ligand>
</feature>
<comment type="function">
    <text evidence="10">Endonuclease that specifically degrades the RNA of RNA-DNA hybrids.</text>
</comment>
<evidence type="ECO:0000256" key="5">
    <source>
        <dbReference type="ARBA" id="ARBA00022722"/>
    </source>
</evidence>
<comment type="subcellular location">
    <subcellularLocation>
        <location evidence="10">Cytoplasm</location>
    </subcellularLocation>
</comment>
<keyword evidence="10" id="KW-0963">Cytoplasm</keyword>
<dbReference type="PANTHER" id="PTHR10642:SF26">
    <property type="entry name" value="RIBONUCLEASE H1"/>
    <property type="match status" value="1"/>
</dbReference>
<reference evidence="13 14" key="1">
    <citation type="submission" date="2018-05" db="EMBL/GenBank/DDBJ databases">
        <title>Genomic Encyclopedia of Type Strains, Phase IV (KMG-IV): sequencing the most valuable type-strain genomes for metagenomic binning, comparative biology and taxonomic classification.</title>
        <authorList>
            <person name="Goeker M."/>
        </authorList>
    </citation>
    <scope>NUCLEOTIDE SEQUENCE [LARGE SCALE GENOMIC DNA]</scope>
    <source>
        <strain evidence="13 14">DSM 6462</strain>
    </source>
</reference>
<feature type="region of interest" description="Disordered" evidence="11">
    <location>
        <begin position="133"/>
        <end position="168"/>
    </location>
</feature>
<feature type="compositionally biased region" description="Basic and acidic residues" evidence="11">
    <location>
        <begin position="133"/>
        <end position="159"/>
    </location>
</feature>
<dbReference type="EMBL" id="QJJK01000013">
    <property type="protein sequence ID" value="PXW53691.1"/>
    <property type="molecule type" value="Genomic_DNA"/>
</dbReference>
<name>A0A2V3TWZ0_9HYPH</name>
<proteinExistence type="inferred from homology"/>
<keyword evidence="5 10" id="KW-0540">Nuclease</keyword>
<evidence type="ECO:0000256" key="8">
    <source>
        <dbReference type="ARBA" id="ARBA00022801"/>
    </source>
</evidence>
<dbReference type="InterPro" id="IPR002156">
    <property type="entry name" value="RNaseH_domain"/>
</dbReference>
<dbReference type="GO" id="GO:0000287">
    <property type="term" value="F:magnesium ion binding"/>
    <property type="evidence" value="ECO:0007669"/>
    <property type="project" value="UniProtKB-UniRule"/>
</dbReference>
<keyword evidence="8 10" id="KW-0378">Hydrolase</keyword>
<sequence>MSTETSSMILVYTDGACLGNPGPGGYAALVLTGGAERIISGGDPCTTNNKMEMTAAIQALQALPVGSHVTVHSDSQYLVKGITEWLPTWKRRGWRTGDKKPVLNQPLWEHLEGLVAERTVTWSWVRGHAGHEENERVDGVANAEAEKARDDNSSRRSRADIGQGARLA</sequence>
<dbReference type="NCBIfam" id="NF001236">
    <property type="entry name" value="PRK00203.1"/>
    <property type="match status" value="1"/>
</dbReference>
<comment type="similarity">
    <text evidence="2 10">Belongs to the RNase H family.</text>
</comment>
<gene>
    <name evidence="10" type="primary">rnhA</name>
    <name evidence="13" type="ORF">C7450_113179</name>
</gene>
<evidence type="ECO:0000259" key="12">
    <source>
        <dbReference type="PROSITE" id="PS50879"/>
    </source>
</evidence>
<feature type="binding site" evidence="10">
    <location>
        <position position="138"/>
    </location>
    <ligand>
        <name>Mg(2+)</name>
        <dbReference type="ChEBI" id="CHEBI:18420"/>
        <label>2</label>
    </ligand>
</feature>
<dbReference type="InterPro" id="IPR022892">
    <property type="entry name" value="RNaseHI"/>
</dbReference>
<keyword evidence="9 10" id="KW-0460">Magnesium</keyword>
<comment type="cofactor">
    <cofactor evidence="10">
        <name>Mg(2+)</name>
        <dbReference type="ChEBI" id="CHEBI:18420"/>
    </cofactor>
    <text evidence="10">Binds 1 Mg(2+) ion per subunit. May bind a second metal ion at a regulatory site, or after substrate binding.</text>
</comment>
<comment type="subunit">
    <text evidence="3 10">Monomer.</text>
</comment>
<dbReference type="Gene3D" id="3.30.420.10">
    <property type="entry name" value="Ribonuclease H-like superfamily/Ribonuclease H"/>
    <property type="match status" value="1"/>
</dbReference>
<dbReference type="InterPro" id="IPR012337">
    <property type="entry name" value="RNaseH-like_sf"/>
</dbReference>
<dbReference type="AlphaFoldDB" id="A0A2V3TWZ0"/>
<feature type="binding site" evidence="10">
    <location>
        <position position="14"/>
    </location>
    <ligand>
        <name>Mg(2+)</name>
        <dbReference type="ChEBI" id="CHEBI:18420"/>
        <label>2</label>
    </ligand>
</feature>
<evidence type="ECO:0000313" key="13">
    <source>
        <dbReference type="EMBL" id="PXW53691.1"/>
    </source>
</evidence>
<dbReference type="Pfam" id="PF00075">
    <property type="entry name" value="RNase_H"/>
    <property type="match status" value="1"/>
</dbReference>
<dbReference type="PANTHER" id="PTHR10642">
    <property type="entry name" value="RIBONUCLEASE H1"/>
    <property type="match status" value="1"/>
</dbReference>
<comment type="caution">
    <text evidence="13">The sequence shown here is derived from an EMBL/GenBank/DDBJ whole genome shotgun (WGS) entry which is preliminary data.</text>
</comment>
<dbReference type="GO" id="GO:0005737">
    <property type="term" value="C:cytoplasm"/>
    <property type="evidence" value="ECO:0007669"/>
    <property type="project" value="UniProtKB-SubCell"/>
</dbReference>
<keyword evidence="7 10" id="KW-0255">Endonuclease</keyword>
<evidence type="ECO:0000256" key="7">
    <source>
        <dbReference type="ARBA" id="ARBA00022759"/>
    </source>
</evidence>
<evidence type="ECO:0000256" key="9">
    <source>
        <dbReference type="ARBA" id="ARBA00022842"/>
    </source>
</evidence>
<feature type="domain" description="RNase H type-1" evidence="12">
    <location>
        <begin position="5"/>
        <end position="146"/>
    </location>
</feature>
<evidence type="ECO:0000256" key="4">
    <source>
        <dbReference type="ARBA" id="ARBA00012180"/>
    </source>
</evidence>
<keyword evidence="6 10" id="KW-0479">Metal-binding</keyword>
<feature type="binding site" evidence="10">
    <location>
        <position position="52"/>
    </location>
    <ligand>
        <name>Mg(2+)</name>
        <dbReference type="ChEBI" id="CHEBI:18420"/>
        <label>1</label>
    </ligand>
</feature>
<dbReference type="SUPFAM" id="SSF53098">
    <property type="entry name" value="Ribonuclease H-like"/>
    <property type="match status" value="1"/>
</dbReference>
<organism evidence="13 14">
    <name type="scientific">Chelatococcus asaccharovorans</name>
    <dbReference type="NCBI Taxonomy" id="28210"/>
    <lineage>
        <taxon>Bacteria</taxon>
        <taxon>Pseudomonadati</taxon>
        <taxon>Pseudomonadota</taxon>
        <taxon>Alphaproteobacteria</taxon>
        <taxon>Hyphomicrobiales</taxon>
        <taxon>Chelatococcaceae</taxon>
        <taxon>Chelatococcus</taxon>
    </lineage>
</organism>
<evidence type="ECO:0000256" key="11">
    <source>
        <dbReference type="SAM" id="MobiDB-lite"/>
    </source>
</evidence>
<dbReference type="InterPro" id="IPR050092">
    <property type="entry name" value="RNase_H"/>
</dbReference>
<dbReference type="CDD" id="cd09278">
    <property type="entry name" value="RNase_HI_prokaryote_like"/>
    <property type="match status" value="1"/>
</dbReference>
<evidence type="ECO:0000313" key="14">
    <source>
        <dbReference type="Proteomes" id="UP000248021"/>
    </source>
</evidence>
<dbReference type="GO" id="GO:0043137">
    <property type="term" value="P:DNA replication, removal of RNA primer"/>
    <property type="evidence" value="ECO:0007669"/>
    <property type="project" value="TreeGrafter"/>
</dbReference>
<evidence type="ECO:0000256" key="10">
    <source>
        <dbReference type="HAMAP-Rule" id="MF_00042"/>
    </source>
</evidence>
<keyword evidence="14" id="KW-1185">Reference proteome</keyword>
<evidence type="ECO:0000256" key="1">
    <source>
        <dbReference type="ARBA" id="ARBA00000077"/>
    </source>
</evidence>
<feature type="binding site" evidence="10">
    <location>
        <position position="74"/>
    </location>
    <ligand>
        <name>Mg(2+)</name>
        <dbReference type="ChEBI" id="CHEBI:18420"/>
        <label>1</label>
    </ligand>
</feature>